<dbReference type="STRING" id="585394.RHOM_14770"/>
<keyword evidence="1" id="KW-0472">Membrane</keyword>
<evidence type="ECO:0000313" key="3">
    <source>
        <dbReference type="Proteomes" id="UP000008178"/>
    </source>
</evidence>
<sequence>MKHFVVSQIVLHYIITSFSVCPEKFCIFLIFLKFQTKPPKIYDIMNSDEFILEVPAELRMRRSRRRKEDIMNSDEFILEVPAELRMRRSRRKKEDIMNSDEFILEVPAELRMRRKQRKKRIYRIHNINRRKVFHHV</sequence>
<dbReference type="Proteomes" id="UP000008178">
    <property type="component" value="Chromosome"/>
</dbReference>
<proteinExistence type="predicted"/>
<organism evidence="2 3">
    <name type="scientific">Roseburia hominis (strain DSM 16839 / JCM 17582 / NCIMB 14029 / A2-183)</name>
    <dbReference type="NCBI Taxonomy" id="585394"/>
    <lineage>
        <taxon>Bacteria</taxon>
        <taxon>Bacillati</taxon>
        <taxon>Bacillota</taxon>
        <taxon>Clostridia</taxon>
        <taxon>Lachnospirales</taxon>
        <taxon>Lachnospiraceae</taxon>
        <taxon>Roseburia</taxon>
    </lineage>
</organism>
<accession>G2T5R4</accession>
<dbReference type="EMBL" id="CP003040">
    <property type="protein sequence ID" value="AEN98060.1"/>
    <property type="molecule type" value="Genomic_DNA"/>
</dbReference>
<gene>
    <name evidence="2" type="ordered locus">RHOM_14770</name>
</gene>
<protein>
    <submittedName>
        <fullName evidence="2">Uncharacterized protein</fullName>
    </submittedName>
</protein>
<dbReference type="BioCyc" id="RHOM585394:G1H02-2942-MONOMER"/>
<dbReference type="HOGENOM" id="CLU_1873887_0_0_9"/>
<name>G2T5R4_ROSHA</name>
<reference evidence="2 3" key="1">
    <citation type="journal article" date="2015" name="Genome Announc.">
        <title>Complete genome sequence of the human gut symbiont Roseburia hominis.</title>
        <authorList>
            <person name="Travis A.J."/>
            <person name="Kelly D."/>
            <person name="Flint H.J."/>
            <person name="Aminov R.I."/>
        </authorList>
    </citation>
    <scope>NUCLEOTIDE SEQUENCE [LARGE SCALE GENOMIC DNA]</scope>
    <source>
        <strain evidence="3">DSM 16839 / JCM 17582 / NCIMB 14029 / A2-183</strain>
    </source>
</reference>
<evidence type="ECO:0000313" key="2">
    <source>
        <dbReference type="EMBL" id="AEN98060.1"/>
    </source>
</evidence>
<dbReference type="KEGG" id="rho:RHOM_14770"/>
<keyword evidence="3" id="KW-1185">Reference proteome</keyword>
<keyword evidence="1" id="KW-1133">Transmembrane helix</keyword>
<evidence type="ECO:0000256" key="1">
    <source>
        <dbReference type="SAM" id="Phobius"/>
    </source>
</evidence>
<feature type="transmembrane region" description="Helical" evidence="1">
    <location>
        <begin position="12"/>
        <end position="32"/>
    </location>
</feature>
<keyword evidence="1" id="KW-0812">Transmembrane</keyword>
<dbReference type="AlphaFoldDB" id="G2T5R4"/>